<dbReference type="PROSITE" id="PS50174">
    <property type="entry name" value="G_PATCH"/>
    <property type="match status" value="1"/>
</dbReference>
<feature type="compositionally biased region" description="Pro residues" evidence="1">
    <location>
        <begin position="830"/>
        <end position="839"/>
    </location>
</feature>
<dbReference type="GO" id="GO:0006397">
    <property type="term" value="P:mRNA processing"/>
    <property type="evidence" value="ECO:0007669"/>
    <property type="project" value="InterPro"/>
</dbReference>
<feature type="compositionally biased region" description="Low complexity" evidence="1">
    <location>
        <begin position="974"/>
        <end position="986"/>
    </location>
</feature>
<dbReference type="eggNOG" id="KOG2138">
    <property type="taxonomic scope" value="Eukaryota"/>
</dbReference>
<dbReference type="Pfam" id="PF07713">
    <property type="entry name" value="DUF1604"/>
    <property type="match status" value="1"/>
</dbReference>
<accession>D8TS46</accession>
<dbReference type="InterPro" id="IPR000467">
    <property type="entry name" value="G_patch_dom"/>
</dbReference>
<dbReference type="KEGG" id="vcn:VOLCADRAFT_104208"/>
<sequence length="1380" mass="143431">MAESEEQDYHFYGTPLEDEQEGRASAYRRPVKDPAQIRTLPIWKQEATDEQGRKRFHGAFTGGFSAGYYNSVGSSEGFQPASFKSSRSSRQAVVQQSVDDFLDEDEREARSRTVLTVKNDYDTFGTVAADTARSAAQREAQQRPSLIPGPIIEELVVPVASGVGMRLLQKLGWRPGKGVGTAAPSRQAEEAGSKWGSVAGVSLENTPLYVLEPKADLHGLGYDPFEGAEEFRQAAKRRKVAERGSAGGGAPGEGAAGGASNTDRGTGGSAAQRRGRIAFGTGVLEDTDTFGYLEDYVEEVYDEPQQRLPGGSGDGRQGPRGLTGAAVGALGSSAHDGGGGVARHWEQLALSYEVVSEGESDDDGRGGPARWARGHGRAPDSLIPGFRPSRSSSACGVVVPEYFLAPEVPPDFSGRHVFPAGLRAGYLRAAFTSALPAAGAGSAASQSAITATCAVGGPPPPPPPPEVPPPTDPGLRREIEVLAAMVARSGSALEQIARKQAAAAAAGGAGAGVISGGDGAKGAVEGGGRTKYSFFLTGEGLQYYLWRLHKIQTALAAVNAGPQPHRATPAAAAAAVPPSEAGPANAAIAAGSAAQRPAGGRPEPLTVEQRMAMLGEQPLPATAAGTSVTAAAAGGGAPTAAAAAAPSRPQVAEADRQHLQALLSSNFVRGEIQDLSTDSAPQTVPAEAAAAFLSRFTTGSSSETAVLQPDGAGGLQQQKAGKDGDGGGKQAQVVSTAPREEPLRSVEEWRPEPLVCKRFNVPDPYKGKPPPLQAPRFRTDLLALPETSNLTLTTTTTVSTSITIAAAAITTAPGPSQLLTSPTAAVQPLSLPPPPPLPAGPTSGLSAGVAAGPAAAYATAPPPGLSHTLPQGPLPGPPPLPRAAQSLLPAVATTSASLIPPTAGQRPPEAGGHSAVDAASAFLSAFGQSLFPPAAGGSGGGSADNMVPPLPLPPPPPLPFPSSAAAQPGFGLHPQSPSSSLQVLPAPTAPASRIPGVPQQDAAVRQVAQQQQPPPVLQDDDLITMPLDKPLDLFAAIFEAESEEEDEEEEGQGQEKEAGAGKHAGGRTGDEVAEGGPVGVPAAAIASGGGTTVGPAKSLAEALMRAQEVSAKRAQEARESRQAEALQEQLLAGAAPTATSGGAAAAAAAGGAVMAPGGILGPVDPEVQDRIRTALSFFQSHYRSKKDRSKDRKRKKEKKKQKDKDKGKEKEKKGKKERKRRGKDRDRDLEGYEDRDSKERHKKRRSKKGKKEKEEKDRGEGRGSKRRRSKRDEDRDGDGDVRRKEWRGKQREAAEETDEDWERERKRSRRSRQRSRSFDDDEISVPVRQPGGHGRPRGADGANREWAGGISDGVLRVSITGLMFRDGLDCGPLRKGLGRS</sequence>
<feature type="compositionally biased region" description="Pro residues" evidence="1">
    <location>
        <begin position="948"/>
        <end position="960"/>
    </location>
</feature>
<feature type="compositionally biased region" description="Gly residues" evidence="1">
    <location>
        <begin position="245"/>
        <end position="257"/>
    </location>
</feature>
<dbReference type="EMBL" id="GL378334">
    <property type="protein sequence ID" value="EFJ49630.1"/>
    <property type="molecule type" value="Genomic_DNA"/>
</dbReference>
<feature type="domain" description="G-patch" evidence="2">
    <location>
        <begin position="160"/>
        <end position="225"/>
    </location>
</feature>
<dbReference type="GeneID" id="9616088"/>
<feature type="region of interest" description="Disordered" evidence="1">
    <location>
        <begin position="355"/>
        <end position="376"/>
    </location>
</feature>
<dbReference type="PANTHER" id="PTHR13384">
    <property type="entry name" value="G PATCH DOMAIN-CONTAINING PROTEIN 1"/>
    <property type="match status" value="1"/>
</dbReference>
<feature type="region of interest" description="Disordered" evidence="1">
    <location>
        <begin position="1172"/>
        <end position="1351"/>
    </location>
</feature>
<feature type="region of interest" description="Disordered" evidence="1">
    <location>
        <begin position="934"/>
        <end position="989"/>
    </location>
</feature>
<gene>
    <name evidence="3" type="ORF">VOLCADRAFT_104208</name>
</gene>
<feature type="compositionally biased region" description="Basic residues" evidence="1">
    <location>
        <begin position="1306"/>
        <end position="1315"/>
    </location>
</feature>
<evidence type="ECO:0000313" key="4">
    <source>
        <dbReference type="Proteomes" id="UP000001058"/>
    </source>
</evidence>
<feature type="compositionally biased region" description="Basic and acidic residues" evidence="1">
    <location>
        <begin position="1223"/>
        <end position="1239"/>
    </location>
</feature>
<feature type="compositionally biased region" description="Basic and acidic residues" evidence="1">
    <location>
        <begin position="1251"/>
        <end position="1263"/>
    </location>
</feature>
<feature type="compositionally biased region" description="Low complexity" evidence="1">
    <location>
        <begin position="85"/>
        <end position="98"/>
    </location>
</feature>
<dbReference type="FunCoup" id="D8TS46">
    <property type="interactions" value="1399"/>
</dbReference>
<dbReference type="PANTHER" id="PTHR13384:SF19">
    <property type="entry name" value="G PATCH DOMAIN-CONTAINING PROTEIN 1"/>
    <property type="match status" value="1"/>
</dbReference>
<feature type="compositionally biased region" description="Basic and acidic residues" evidence="1">
    <location>
        <begin position="1110"/>
        <end position="1122"/>
    </location>
</feature>
<evidence type="ECO:0000256" key="1">
    <source>
        <dbReference type="SAM" id="MobiDB-lite"/>
    </source>
</evidence>
<feature type="region of interest" description="Disordered" evidence="1">
    <location>
        <begin position="825"/>
        <end position="846"/>
    </location>
</feature>
<feature type="region of interest" description="Disordered" evidence="1">
    <location>
        <begin position="303"/>
        <end position="325"/>
    </location>
</feature>
<dbReference type="InParanoid" id="D8TS46"/>
<dbReference type="STRING" id="3068.D8TS46"/>
<dbReference type="GO" id="GO:0005634">
    <property type="term" value="C:nucleus"/>
    <property type="evidence" value="ECO:0007669"/>
    <property type="project" value="TreeGrafter"/>
</dbReference>
<reference evidence="3 4" key="1">
    <citation type="journal article" date="2010" name="Science">
        <title>Genomic analysis of organismal complexity in the multicellular green alga Volvox carteri.</title>
        <authorList>
            <person name="Prochnik S.E."/>
            <person name="Umen J."/>
            <person name="Nedelcu A.M."/>
            <person name="Hallmann A."/>
            <person name="Miller S.M."/>
            <person name="Nishii I."/>
            <person name="Ferris P."/>
            <person name="Kuo A."/>
            <person name="Mitros T."/>
            <person name="Fritz-Laylin L.K."/>
            <person name="Hellsten U."/>
            <person name="Chapman J."/>
            <person name="Simakov O."/>
            <person name="Rensing S.A."/>
            <person name="Terry A."/>
            <person name="Pangilinan J."/>
            <person name="Kapitonov V."/>
            <person name="Jurka J."/>
            <person name="Salamov A."/>
            <person name="Shapiro H."/>
            <person name="Schmutz J."/>
            <person name="Grimwood J."/>
            <person name="Lindquist E."/>
            <person name="Lucas S."/>
            <person name="Grigoriev I.V."/>
            <person name="Schmitt R."/>
            <person name="Kirk D."/>
            <person name="Rokhsar D.S."/>
        </authorList>
    </citation>
    <scope>NUCLEOTIDE SEQUENCE [LARGE SCALE GENOMIC DNA]</scope>
    <source>
        <strain evidence="4">f. Nagariensis / Eve</strain>
    </source>
</reference>
<dbReference type="Pfam" id="PF01585">
    <property type="entry name" value="G-patch"/>
    <property type="match status" value="1"/>
</dbReference>
<feature type="compositionally biased region" description="Basic residues" evidence="1">
    <location>
        <begin position="1240"/>
        <end position="1250"/>
    </location>
</feature>
<dbReference type="Proteomes" id="UP000001058">
    <property type="component" value="Unassembled WGS sequence"/>
</dbReference>
<organism evidence="4">
    <name type="scientific">Volvox carteri f. nagariensis</name>
    <dbReference type="NCBI Taxonomy" id="3068"/>
    <lineage>
        <taxon>Eukaryota</taxon>
        <taxon>Viridiplantae</taxon>
        <taxon>Chlorophyta</taxon>
        <taxon>core chlorophytes</taxon>
        <taxon>Chlorophyceae</taxon>
        <taxon>CS clade</taxon>
        <taxon>Chlamydomonadales</taxon>
        <taxon>Volvocaceae</taxon>
        <taxon>Volvox</taxon>
    </lineage>
</organism>
<feature type="region of interest" description="Disordered" evidence="1">
    <location>
        <begin position="562"/>
        <end position="603"/>
    </location>
</feature>
<feature type="compositionally biased region" description="Pro residues" evidence="1">
    <location>
        <begin position="872"/>
        <end position="881"/>
    </location>
</feature>
<feature type="region of interest" description="Disordered" evidence="1">
    <location>
        <begin position="76"/>
        <end position="108"/>
    </location>
</feature>
<feature type="compositionally biased region" description="Basic and acidic residues" evidence="1">
    <location>
        <begin position="1270"/>
        <end position="1294"/>
    </location>
</feature>
<feature type="region of interest" description="Disordered" evidence="1">
    <location>
        <begin position="1"/>
        <end position="31"/>
    </location>
</feature>
<dbReference type="GO" id="GO:0003723">
    <property type="term" value="F:RNA binding"/>
    <property type="evidence" value="ECO:0007669"/>
    <property type="project" value="TreeGrafter"/>
</dbReference>
<feature type="region of interest" description="Disordered" evidence="1">
    <location>
        <begin position="233"/>
        <end position="273"/>
    </location>
</feature>
<evidence type="ECO:0000259" key="2">
    <source>
        <dbReference type="PROSITE" id="PS50174"/>
    </source>
</evidence>
<feature type="region of interest" description="Disordered" evidence="1">
    <location>
        <begin position="858"/>
        <end position="884"/>
    </location>
</feature>
<dbReference type="OrthoDB" id="20507at2759"/>
<name>D8TS46_VOLCA</name>
<dbReference type="RefSeq" id="XP_002949137.1">
    <property type="nucleotide sequence ID" value="XM_002949091.1"/>
</dbReference>
<feature type="region of interest" description="Disordered" evidence="1">
    <location>
        <begin position="702"/>
        <end position="746"/>
    </location>
</feature>
<feature type="region of interest" description="Disordered" evidence="1">
    <location>
        <begin position="1041"/>
        <end position="1095"/>
    </location>
</feature>
<feature type="region of interest" description="Disordered" evidence="1">
    <location>
        <begin position="1106"/>
        <end position="1125"/>
    </location>
</feature>
<feature type="compositionally biased region" description="Basic residues" evidence="1">
    <location>
        <begin position="1182"/>
        <end position="1199"/>
    </location>
</feature>
<feature type="compositionally biased region" description="Basic and acidic residues" evidence="1">
    <location>
        <begin position="1200"/>
        <end position="1214"/>
    </location>
</feature>
<dbReference type="InterPro" id="IPR011666">
    <property type="entry name" value="DUF1604"/>
</dbReference>
<protein>
    <recommendedName>
        <fullName evidence="2">G-patch domain-containing protein</fullName>
    </recommendedName>
</protein>
<feature type="compositionally biased region" description="Low complexity" evidence="1">
    <location>
        <begin position="562"/>
        <end position="602"/>
    </location>
</feature>
<proteinExistence type="predicted"/>
<evidence type="ECO:0000313" key="3">
    <source>
        <dbReference type="EMBL" id="EFJ49630.1"/>
    </source>
</evidence>
<feature type="compositionally biased region" description="Acidic residues" evidence="1">
    <location>
        <begin position="1041"/>
        <end position="1052"/>
    </location>
</feature>
<keyword evidence="4" id="KW-1185">Reference proteome</keyword>